<dbReference type="PROSITE" id="PS51726">
    <property type="entry name" value="MYST_HAT"/>
    <property type="match status" value="1"/>
</dbReference>
<proteinExistence type="inferred from homology"/>
<dbReference type="GO" id="GO:0003682">
    <property type="term" value="F:chromatin binding"/>
    <property type="evidence" value="ECO:0007669"/>
    <property type="project" value="TreeGrafter"/>
</dbReference>
<dbReference type="EMBL" id="CARXXK010001683">
    <property type="protein sequence ID" value="CAI6377268.1"/>
    <property type="molecule type" value="Genomic_DNA"/>
</dbReference>
<keyword evidence="8" id="KW-1185">Reference proteome</keyword>
<feature type="domain" description="MYST-type HAT" evidence="6">
    <location>
        <begin position="158"/>
        <end position="431"/>
    </location>
</feature>
<dbReference type="InterPro" id="IPR002717">
    <property type="entry name" value="HAT_MYST-type"/>
</dbReference>
<dbReference type="InterPro" id="IPR040706">
    <property type="entry name" value="Zf-MYST"/>
</dbReference>
<dbReference type="InterPro" id="IPR036388">
    <property type="entry name" value="WH-like_DNA-bd_sf"/>
</dbReference>
<dbReference type="GO" id="GO:0070776">
    <property type="term" value="C:MOZ/MORF histone acetyltransferase complex"/>
    <property type="evidence" value="ECO:0007669"/>
    <property type="project" value="TreeGrafter"/>
</dbReference>
<organism evidence="7 8">
    <name type="scientific">Macrosiphum euphorbiae</name>
    <name type="common">potato aphid</name>
    <dbReference type="NCBI Taxonomy" id="13131"/>
    <lineage>
        <taxon>Eukaryota</taxon>
        <taxon>Metazoa</taxon>
        <taxon>Ecdysozoa</taxon>
        <taxon>Arthropoda</taxon>
        <taxon>Hexapoda</taxon>
        <taxon>Insecta</taxon>
        <taxon>Pterygota</taxon>
        <taxon>Neoptera</taxon>
        <taxon>Paraneoptera</taxon>
        <taxon>Hemiptera</taxon>
        <taxon>Sternorrhyncha</taxon>
        <taxon>Aphidomorpha</taxon>
        <taxon>Aphidoidea</taxon>
        <taxon>Aphididae</taxon>
        <taxon>Macrosiphini</taxon>
        <taxon>Macrosiphum</taxon>
    </lineage>
</organism>
<dbReference type="EC" id="2.3.1.48" evidence="2"/>
<comment type="similarity">
    <text evidence="1">Belongs to the MYST (SAS/MOZ) family.</text>
</comment>
<evidence type="ECO:0000256" key="3">
    <source>
        <dbReference type="ARBA" id="ARBA00022679"/>
    </source>
</evidence>
<dbReference type="InterPro" id="IPR016181">
    <property type="entry name" value="Acyl_CoA_acyltransferase"/>
</dbReference>
<keyword evidence="3" id="KW-0808">Transferase</keyword>
<name>A0AAV0YBL1_9HEMI</name>
<dbReference type="AlphaFoldDB" id="A0AAV0YBL1"/>
<evidence type="ECO:0000256" key="1">
    <source>
        <dbReference type="ARBA" id="ARBA00010107"/>
    </source>
</evidence>
<comment type="caution">
    <text evidence="7">The sequence shown here is derived from an EMBL/GenBank/DDBJ whole genome shotgun (WGS) entry which is preliminary data.</text>
</comment>
<dbReference type="Proteomes" id="UP001160148">
    <property type="component" value="Unassembled WGS sequence"/>
</dbReference>
<dbReference type="PANTHER" id="PTHR10615">
    <property type="entry name" value="HISTONE ACETYLTRANSFERASE"/>
    <property type="match status" value="1"/>
</dbReference>
<dbReference type="SUPFAM" id="SSF55729">
    <property type="entry name" value="Acyl-CoA N-acyltransferases (Nat)"/>
    <property type="match status" value="1"/>
</dbReference>
<sequence length="455" mass="52117">MPNDNVPNSNDKSTIVKSKADLVTSVIRHHRLSVPFTHVPPEDDDKKIKKGKYGKLPISGSKYVLNVKGDGNVPLSLPRAAGAKRKRVLTETSDRKLKKEKYEKLSNVGSTNQRDVAEDVLENMIRPEASDLPYGVVNDDIKICKRSRTLEKNSTIQTPVVCPSVIKCGKYEMETCYLCPFQQEENAERLIFCEFCLKYTKCQSILKRHKRHCNWKTTPGTEIYQSGDLSVFEVDETVDKTYCQTLCRLGKLFLDLKTLDYGVEPFLFYIVTKNDGFGCHLVGYFSKLKQNEENFNVACIVIMPQYRRQGYGRILIEFSYLLSRIERQPGTPETPLSGLGKITYDAYWKGVILEYLDKHRGIENICINDVSSETGLMRQDIIDTFKSLHMVVEIFKEMTICIDWNVVDSHIKKKIELKQIHIDPDRLRWTPSNLPDGQDNQHLEESVFIKCIPGG</sequence>
<dbReference type="GO" id="GO:0010484">
    <property type="term" value="F:histone H3 acetyltransferase activity"/>
    <property type="evidence" value="ECO:0007669"/>
    <property type="project" value="TreeGrafter"/>
</dbReference>
<dbReference type="Pfam" id="PF01853">
    <property type="entry name" value="MOZ_SAS"/>
    <property type="match status" value="1"/>
</dbReference>
<evidence type="ECO:0000256" key="5">
    <source>
        <dbReference type="PIRSR" id="PIRSR602717-51"/>
    </source>
</evidence>
<dbReference type="Pfam" id="PF17772">
    <property type="entry name" value="zf-MYST"/>
    <property type="match status" value="1"/>
</dbReference>
<evidence type="ECO:0000259" key="6">
    <source>
        <dbReference type="PROSITE" id="PS51726"/>
    </source>
</evidence>
<dbReference type="CDD" id="cd04301">
    <property type="entry name" value="NAT_SF"/>
    <property type="match status" value="1"/>
</dbReference>
<accession>A0AAV0YBL1</accession>
<evidence type="ECO:0000256" key="2">
    <source>
        <dbReference type="ARBA" id="ARBA00013184"/>
    </source>
</evidence>
<dbReference type="GO" id="GO:0006357">
    <property type="term" value="P:regulation of transcription by RNA polymerase II"/>
    <property type="evidence" value="ECO:0007669"/>
    <property type="project" value="TreeGrafter"/>
</dbReference>
<feature type="active site" description="Proton donor/acceptor" evidence="5">
    <location>
        <position position="333"/>
    </location>
</feature>
<evidence type="ECO:0000256" key="4">
    <source>
        <dbReference type="ARBA" id="ARBA00022990"/>
    </source>
</evidence>
<keyword evidence="4" id="KW-0007">Acetylation</keyword>
<dbReference type="InterPro" id="IPR050603">
    <property type="entry name" value="MYST_HAT"/>
</dbReference>
<evidence type="ECO:0000313" key="8">
    <source>
        <dbReference type="Proteomes" id="UP001160148"/>
    </source>
</evidence>
<dbReference type="Gene3D" id="3.30.60.60">
    <property type="entry name" value="N-acetyl transferase-like"/>
    <property type="match status" value="1"/>
</dbReference>
<reference evidence="7 8" key="1">
    <citation type="submission" date="2023-01" db="EMBL/GenBank/DDBJ databases">
        <authorList>
            <person name="Whitehead M."/>
        </authorList>
    </citation>
    <scope>NUCLEOTIDE SEQUENCE [LARGE SCALE GENOMIC DNA]</scope>
</reference>
<dbReference type="Gene3D" id="3.40.630.30">
    <property type="match status" value="1"/>
</dbReference>
<protein>
    <recommendedName>
        <fullName evidence="2">histone acetyltransferase</fullName>
        <ecNumber evidence="2">2.3.1.48</ecNumber>
    </recommendedName>
</protein>
<dbReference type="PANTHER" id="PTHR10615:SF217">
    <property type="entry name" value="HISTONE ACETYLTRANSFERASE"/>
    <property type="match status" value="1"/>
</dbReference>
<dbReference type="GO" id="GO:0003712">
    <property type="term" value="F:transcription coregulator activity"/>
    <property type="evidence" value="ECO:0007669"/>
    <property type="project" value="TreeGrafter"/>
</dbReference>
<dbReference type="GO" id="GO:0005634">
    <property type="term" value="C:nucleus"/>
    <property type="evidence" value="ECO:0007669"/>
    <property type="project" value="TreeGrafter"/>
</dbReference>
<evidence type="ECO:0000313" key="7">
    <source>
        <dbReference type="EMBL" id="CAI6377268.1"/>
    </source>
</evidence>
<dbReference type="Gene3D" id="1.10.10.10">
    <property type="entry name" value="Winged helix-like DNA-binding domain superfamily/Winged helix DNA-binding domain"/>
    <property type="match status" value="1"/>
</dbReference>
<gene>
    <name evidence="7" type="ORF">MEUPH1_LOCUS30553</name>
</gene>